<protein>
    <submittedName>
        <fullName evidence="3">Tripartite tricarboxylate transporter permease</fullName>
    </submittedName>
</protein>
<feature type="domain" description="DUF112" evidence="2">
    <location>
        <begin position="18"/>
        <end position="196"/>
    </location>
</feature>
<dbReference type="PANTHER" id="PTHR35342:SF5">
    <property type="entry name" value="TRICARBOXYLIC TRANSPORT PROTEIN"/>
    <property type="match status" value="1"/>
</dbReference>
<dbReference type="InterPro" id="IPR002823">
    <property type="entry name" value="DUF112_TM"/>
</dbReference>
<comment type="caution">
    <text evidence="3">The sequence shown here is derived from an EMBL/GenBank/DDBJ whole genome shotgun (WGS) entry which is preliminary data.</text>
</comment>
<dbReference type="PANTHER" id="PTHR35342">
    <property type="entry name" value="TRICARBOXYLIC TRANSPORT PROTEIN"/>
    <property type="match status" value="1"/>
</dbReference>
<keyword evidence="1" id="KW-0472">Membrane</keyword>
<keyword evidence="4" id="KW-1185">Reference proteome</keyword>
<dbReference type="Proteomes" id="UP001596422">
    <property type="component" value="Unassembled WGS sequence"/>
</dbReference>
<organism evidence="3 4">
    <name type="scientific">Marinobacterium aestuariivivens</name>
    <dbReference type="NCBI Taxonomy" id="1698799"/>
    <lineage>
        <taxon>Bacteria</taxon>
        <taxon>Pseudomonadati</taxon>
        <taxon>Pseudomonadota</taxon>
        <taxon>Gammaproteobacteria</taxon>
        <taxon>Oceanospirillales</taxon>
        <taxon>Oceanospirillaceae</taxon>
        <taxon>Marinobacterium</taxon>
    </lineage>
</organism>
<dbReference type="EMBL" id="JBHSWE010000002">
    <property type="protein sequence ID" value="MFC6674182.1"/>
    <property type="molecule type" value="Genomic_DNA"/>
</dbReference>
<evidence type="ECO:0000256" key="1">
    <source>
        <dbReference type="SAM" id="Phobius"/>
    </source>
</evidence>
<dbReference type="Pfam" id="PF01970">
    <property type="entry name" value="TctA"/>
    <property type="match status" value="1"/>
</dbReference>
<proteinExistence type="predicted"/>
<feature type="transmembrane region" description="Helical" evidence="1">
    <location>
        <begin position="164"/>
        <end position="182"/>
    </location>
</feature>
<keyword evidence="1" id="KW-0812">Transmembrane</keyword>
<dbReference type="RefSeq" id="WP_379913905.1">
    <property type="nucleotide sequence ID" value="NZ_JBHSWE010000002.1"/>
</dbReference>
<evidence type="ECO:0000313" key="4">
    <source>
        <dbReference type="Proteomes" id="UP001596422"/>
    </source>
</evidence>
<evidence type="ECO:0000259" key="2">
    <source>
        <dbReference type="Pfam" id="PF01970"/>
    </source>
</evidence>
<accession>A0ABW2A9K2</accession>
<evidence type="ECO:0000313" key="3">
    <source>
        <dbReference type="EMBL" id="MFC6674182.1"/>
    </source>
</evidence>
<name>A0ABW2A9K2_9GAMM</name>
<sequence length="206" mass="21165">MIEGLLAAFAAVSSLDVLWALAVGVLLGYFVGALPGLTSSIGMALLIPFTFGMDPIPAIVMLVAIYMAADYAGGIPAILVNAPGQPAAAVTAFDGHPMRQRGEAGKALALSILSSGAGALISVLLLILTAQLMADVALAFGPAEYFALAVLGLSLVSVLSSGPVLKALVGLLFGLLVVTIGIDPVSGEGRFVFHEGLLEEFRFWRR</sequence>
<feature type="transmembrane region" description="Helical" evidence="1">
    <location>
        <begin position="136"/>
        <end position="158"/>
    </location>
</feature>
<reference evidence="4" key="1">
    <citation type="journal article" date="2019" name="Int. J. Syst. Evol. Microbiol.">
        <title>The Global Catalogue of Microorganisms (GCM) 10K type strain sequencing project: providing services to taxonomists for standard genome sequencing and annotation.</title>
        <authorList>
            <consortium name="The Broad Institute Genomics Platform"/>
            <consortium name="The Broad Institute Genome Sequencing Center for Infectious Disease"/>
            <person name="Wu L."/>
            <person name="Ma J."/>
        </authorList>
    </citation>
    <scope>NUCLEOTIDE SEQUENCE [LARGE SCALE GENOMIC DNA]</scope>
    <source>
        <strain evidence="4">NBRC 111756</strain>
    </source>
</reference>
<gene>
    <name evidence="3" type="ORF">ACFQDL_31810</name>
</gene>
<feature type="transmembrane region" description="Helical" evidence="1">
    <location>
        <begin position="107"/>
        <end position="129"/>
    </location>
</feature>
<keyword evidence="1" id="KW-1133">Transmembrane helix</keyword>